<evidence type="ECO:0000313" key="4">
    <source>
        <dbReference type="RefSeq" id="XP_023159752.2"/>
    </source>
</evidence>
<dbReference type="AlphaFoldDB" id="A0A6J1L971"/>
<gene>
    <name evidence="4" type="primary">LOC111592004</name>
</gene>
<sequence>MGVHLSKSKKRYEMDTATNKTNSIRDPVKESTKDENFRTVEAPPSEPPVTANLTPIPEWINESQFEEILTQAVPQFAKILSFSAKPALGPGENYVTLILRVKIDVELLDKTSKTISFMMKLPHDSAEMQQMLQMANFFDIENEVYIDLIPKFEQLYKSKGLDVTFGPRAYRFNESLKTEPKLKNTVLMYDLGQDGYRNVNRLECFNLEQTEMVLRKLAQYHAASVVYKRLHGPYKDRIMYGMFGTDPQKVEALMESMLGSGQNVFLDSLKNYENCEQYHDKLKTYLSKISGIILSHAVAKTDEFNVINHGDCWVNNILFKFDPSGKLEDMLFVDFQNTRYVHPSSDLLHFIFTSVHIDYKLKHFDYFIKYYHDQLIEHLNLLDYKEPVPKLMDMQMDMYKYSSWAILACYLALPVVLLDPTEDATFENFVGEGESGEDFKKKMYTNKRYKRYIEKILPWLDNRGLLEVYEPPQAVPTAAVPSIEPNGKDEVDSNVPSWVNKTYFDELLKAEQADFKETVNFEVKKATQAGDNYSSIMLSVDIDYRTVNGQTLSKSLMLKVPPGTNAMAYLLDLMLTFKKEMAMYNEVIPQMEQLYEQAGQSVVFGPKSYKLPSAPDSDHILLENLRPAGYKNANRLQGLSVKETEKVLAKLALLHAASAQLYVTKGRFADCLDKSIYNDSTRPIFESKDAKTFTDINIESMRNFKGSEIYGDKVAKVIENMFDYERKAAIYDESQFNCLNHGDCWTNNVMFTYDAQGEITDTLFVDFQRSNFNTPAMDLYYFLLSSPSFDIKLEKFDYFIRYYHTELQRNLELLKYPRHIPTLRELHTTLMKNNLWAVTTPGTVMSAVLLDPTANASIDTMISSDDESREFKKKLFGNDRYRKHAEAIYLWLNHRGLLDVE</sequence>
<proteinExistence type="predicted"/>
<keyword evidence="3" id="KW-1185">Reference proteome</keyword>
<feature type="compositionally biased region" description="Basic residues" evidence="1">
    <location>
        <begin position="1"/>
        <end position="10"/>
    </location>
</feature>
<reference evidence="4" key="1">
    <citation type="submission" date="2025-08" db="UniProtKB">
        <authorList>
            <consortium name="RefSeq"/>
        </authorList>
    </citation>
    <scope>IDENTIFICATION</scope>
    <source>
        <strain evidence="4">15085-1641.00</strain>
        <tissue evidence="4">Whole body</tissue>
    </source>
</reference>
<dbReference type="InterPro" id="IPR004119">
    <property type="entry name" value="EcKL"/>
</dbReference>
<dbReference type="KEGG" id="dhe:111592004"/>
<dbReference type="OrthoDB" id="191037at2759"/>
<name>A0A6J1L971_DROHY</name>
<dbReference type="Pfam" id="PF02958">
    <property type="entry name" value="EcKL"/>
    <property type="match status" value="2"/>
</dbReference>
<feature type="compositionally biased region" description="Basic and acidic residues" evidence="1">
    <location>
        <begin position="26"/>
        <end position="38"/>
    </location>
</feature>
<organism evidence="3 4">
    <name type="scientific">Drosophila hydei</name>
    <name type="common">Fruit fly</name>
    <dbReference type="NCBI Taxonomy" id="7224"/>
    <lineage>
        <taxon>Eukaryota</taxon>
        <taxon>Metazoa</taxon>
        <taxon>Ecdysozoa</taxon>
        <taxon>Arthropoda</taxon>
        <taxon>Hexapoda</taxon>
        <taxon>Insecta</taxon>
        <taxon>Pterygota</taxon>
        <taxon>Neoptera</taxon>
        <taxon>Endopterygota</taxon>
        <taxon>Diptera</taxon>
        <taxon>Brachycera</taxon>
        <taxon>Muscomorpha</taxon>
        <taxon>Ephydroidea</taxon>
        <taxon>Drosophilidae</taxon>
        <taxon>Drosophila</taxon>
    </lineage>
</organism>
<evidence type="ECO:0000313" key="3">
    <source>
        <dbReference type="Proteomes" id="UP000504633"/>
    </source>
</evidence>
<feature type="domain" description="CHK kinase-like" evidence="2">
    <location>
        <begin position="186"/>
        <end position="381"/>
    </location>
</feature>
<dbReference type="Proteomes" id="UP000504633">
    <property type="component" value="Unplaced"/>
</dbReference>
<feature type="domain" description="CHK kinase-like" evidence="2">
    <location>
        <begin position="620"/>
        <end position="813"/>
    </location>
</feature>
<dbReference type="OMA" id="KIMPWLN"/>
<dbReference type="GeneID" id="111592004"/>
<dbReference type="SUPFAM" id="SSF56112">
    <property type="entry name" value="Protein kinase-like (PK-like)"/>
    <property type="match status" value="2"/>
</dbReference>
<dbReference type="PANTHER" id="PTHR11012:SF6">
    <property type="entry name" value="CHK DOMAIN OV1-RELATED"/>
    <property type="match status" value="1"/>
</dbReference>
<evidence type="ECO:0000256" key="1">
    <source>
        <dbReference type="SAM" id="MobiDB-lite"/>
    </source>
</evidence>
<accession>A0A6J1L971</accession>
<dbReference type="InterPro" id="IPR011009">
    <property type="entry name" value="Kinase-like_dom_sf"/>
</dbReference>
<protein>
    <submittedName>
        <fullName evidence="4">Uncharacterized protein LOC111592004</fullName>
    </submittedName>
</protein>
<dbReference type="Gene3D" id="3.90.1200.10">
    <property type="match status" value="2"/>
</dbReference>
<dbReference type="InterPro" id="IPR015897">
    <property type="entry name" value="CHK_kinase-like"/>
</dbReference>
<evidence type="ECO:0000259" key="2">
    <source>
        <dbReference type="SMART" id="SM00587"/>
    </source>
</evidence>
<dbReference type="SMART" id="SM00587">
    <property type="entry name" value="CHK"/>
    <property type="match status" value="2"/>
</dbReference>
<dbReference type="PANTHER" id="PTHR11012">
    <property type="entry name" value="PROTEIN KINASE-LIKE DOMAIN-CONTAINING"/>
    <property type="match status" value="1"/>
</dbReference>
<dbReference type="RefSeq" id="XP_023159752.2">
    <property type="nucleotide sequence ID" value="XM_023303984.2"/>
</dbReference>
<feature type="region of interest" description="Disordered" evidence="1">
    <location>
        <begin position="1"/>
        <end position="49"/>
    </location>
</feature>